<dbReference type="SMART" id="SM00829">
    <property type="entry name" value="PKS_ER"/>
    <property type="match status" value="1"/>
</dbReference>
<keyword evidence="12" id="KW-1185">Reference proteome</keyword>
<keyword evidence="6" id="KW-0520">NAD</keyword>
<dbReference type="Gene3D" id="3.90.180.10">
    <property type="entry name" value="Medium-chain alcohol dehydrogenases, catalytic domain"/>
    <property type="match status" value="1"/>
</dbReference>
<dbReference type="SUPFAM" id="SSF51735">
    <property type="entry name" value="NAD(P)-binding Rossmann-fold domains"/>
    <property type="match status" value="1"/>
</dbReference>
<evidence type="ECO:0000256" key="2">
    <source>
        <dbReference type="ARBA" id="ARBA00008072"/>
    </source>
</evidence>
<dbReference type="GO" id="GO:0003939">
    <property type="term" value="F:L-iditol 2-dehydrogenase (NAD+) activity"/>
    <property type="evidence" value="ECO:0007669"/>
    <property type="project" value="TreeGrafter"/>
</dbReference>
<dbReference type="GO" id="GO:0006062">
    <property type="term" value="P:sorbitol catabolic process"/>
    <property type="evidence" value="ECO:0007669"/>
    <property type="project" value="TreeGrafter"/>
</dbReference>
<protein>
    <recommendedName>
        <fullName evidence="7">Sorbitol dehydrogenase</fullName>
    </recommendedName>
    <alternativeName>
        <fullName evidence="8">Polyol dehydrogenase</fullName>
    </alternativeName>
</protein>
<dbReference type="Pfam" id="PF08240">
    <property type="entry name" value="ADH_N"/>
    <property type="match status" value="1"/>
</dbReference>
<dbReference type="OrthoDB" id="1879366at2759"/>
<evidence type="ECO:0000313" key="11">
    <source>
        <dbReference type="EMBL" id="CAD5113165.1"/>
    </source>
</evidence>
<comment type="similarity">
    <text evidence="2 9">Belongs to the zinc-containing alcohol dehydrogenase family.</text>
</comment>
<comment type="cofactor">
    <cofactor evidence="1 9">
        <name>Zn(2+)</name>
        <dbReference type="ChEBI" id="CHEBI:29105"/>
    </cofactor>
</comment>
<evidence type="ECO:0000313" key="12">
    <source>
        <dbReference type="Proteomes" id="UP000549394"/>
    </source>
</evidence>
<evidence type="ECO:0000256" key="3">
    <source>
        <dbReference type="ARBA" id="ARBA00022723"/>
    </source>
</evidence>
<dbReference type="InterPro" id="IPR013149">
    <property type="entry name" value="ADH-like_C"/>
</dbReference>
<sequence>MKNFCLVLREKDEMKLEERPLPEPKAGEVQLSIRSVGICGSDVSYLRKMAIGDFIVKKPMILGHEASGIVTKLGPGVQNLKVGDRVAVEPGVPCKACQFCKIGRYNLCKDVVFLATPPVDGCIANFHCHASDFCYNLPDNVSLEEGALIEPLSVGVHACKRAGVTFGDSVQICGAGAIGLVSMLVAKSMGAAKICVTDIAVDRLKRAKQMGATHTLLIKEKDPKKVAELIKEKIGEPRVTIECSGAESSIQTAIYATKSGGTVVLVGMGPAQVNIPILDAAIREVDIRGIFRYANTYREAIEMVARGDLDVKQLVTHRFQMEESQNAFDSFGKEGVLKVVINCESRS</sequence>
<dbReference type="AlphaFoldDB" id="A0A7I8VCT9"/>
<evidence type="ECO:0000256" key="5">
    <source>
        <dbReference type="ARBA" id="ARBA00023002"/>
    </source>
</evidence>
<dbReference type="InterPro" id="IPR020843">
    <property type="entry name" value="ER"/>
</dbReference>
<dbReference type="InterPro" id="IPR045306">
    <property type="entry name" value="SDH-like"/>
</dbReference>
<evidence type="ECO:0000256" key="7">
    <source>
        <dbReference type="ARBA" id="ARBA00026132"/>
    </source>
</evidence>
<evidence type="ECO:0000256" key="8">
    <source>
        <dbReference type="ARBA" id="ARBA00032485"/>
    </source>
</evidence>
<evidence type="ECO:0000256" key="4">
    <source>
        <dbReference type="ARBA" id="ARBA00022833"/>
    </source>
</evidence>
<dbReference type="FunFam" id="3.40.50.720:FF:000068">
    <property type="entry name" value="Sorbitol dehydrogenase"/>
    <property type="match status" value="1"/>
</dbReference>
<feature type="domain" description="Enoyl reductase (ER)" evidence="10">
    <location>
        <begin position="9"/>
        <end position="341"/>
    </location>
</feature>
<dbReference type="SUPFAM" id="SSF50129">
    <property type="entry name" value="GroES-like"/>
    <property type="match status" value="1"/>
</dbReference>
<name>A0A7I8VCT9_9ANNE</name>
<dbReference type="PANTHER" id="PTHR43161">
    <property type="entry name" value="SORBITOL DEHYDROGENASE"/>
    <property type="match status" value="1"/>
</dbReference>
<dbReference type="PANTHER" id="PTHR43161:SF9">
    <property type="entry name" value="SORBITOL DEHYDROGENASE"/>
    <property type="match status" value="1"/>
</dbReference>
<dbReference type="GO" id="GO:0008270">
    <property type="term" value="F:zinc ion binding"/>
    <property type="evidence" value="ECO:0007669"/>
    <property type="project" value="InterPro"/>
</dbReference>
<dbReference type="CDD" id="cd05285">
    <property type="entry name" value="sorbitol_DH"/>
    <property type="match status" value="1"/>
</dbReference>
<keyword evidence="4 9" id="KW-0862">Zinc</keyword>
<evidence type="ECO:0000256" key="1">
    <source>
        <dbReference type="ARBA" id="ARBA00001947"/>
    </source>
</evidence>
<dbReference type="InterPro" id="IPR002328">
    <property type="entry name" value="ADH_Zn_CS"/>
</dbReference>
<keyword evidence="5" id="KW-0560">Oxidoreductase</keyword>
<dbReference type="InterPro" id="IPR013154">
    <property type="entry name" value="ADH-like_N"/>
</dbReference>
<dbReference type="Gene3D" id="3.40.50.720">
    <property type="entry name" value="NAD(P)-binding Rossmann-like Domain"/>
    <property type="match status" value="1"/>
</dbReference>
<accession>A0A7I8VCT9</accession>
<dbReference type="Pfam" id="PF00107">
    <property type="entry name" value="ADH_zinc_N"/>
    <property type="match status" value="1"/>
</dbReference>
<dbReference type="InterPro" id="IPR011032">
    <property type="entry name" value="GroES-like_sf"/>
</dbReference>
<evidence type="ECO:0000259" key="10">
    <source>
        <dbReference type="SMART" id="SM00829"/>
    </source>
</evidence>
<proteinExistence type="inferred from homology"/>
<evidence type="ECO:0000256" key="6">
    <source>
        <dbReference type="ARBA" id="ARBA00023027"/>
    </source>
</evidence>
<dbReference type="Proteomes" id="UP000549394">
    <property type="component" value="Unassembled WGS sequence"/>
</dbReference>
<dbReference type="EMBL" id="CAJFCJ010000003">
    <property type="protein sequence ID" value="CAD5113165.1"/>
    <property type="molecule type" value="Genomic_DNA"/>
</dbReference>
<comment type="caution">
    <text evidence="11">The sequence shown here is derived from an EMBL/GenBank/DDBJ whole genome shotgun (WGS) entry which is preliminary data.</text>
</comment>
<keyword evidence="3 9" id="KW-0479">Metal-binding</keyword>
<organism evidence="11 12">
    <name type="scientific">Dimorphilus gyrociliatus</name>
    <dbReference type="NCBI Taxonomy" id="2664684"/>
    <lineage>
        <taxon>Eukaryota</taxon>
        <taxon>Metazoa</taxon>
        <taxon>Spiralia</taxon>
        <taxon>Lophotrochozoa</taxon>
        <taxon>Annelida</taxon>
        <taxon>Polychaeta</taxon>
        <taxon>Polychaeta incertae sedis</taxon>
        <taxon>Dinophilidae</taxon>
        <taxon>Dimorphilus</taxon>
    </lineage>
</organism>
<gene>
    <name evidence="11" type="ORF">DGYR_LOCUS2200</name>
</gene>
<dbReference type="InterPro" id="IPR036291">
    <property type="entry name" value="NAD(P)-bd_dom_sf"/>
</dbReference>
<reference evidence="11 12" key="1">
    <citation type="submission" date="2020-08" db="EMBL/GenBank/DDBJ databases">
        <authorList>
            <person name="Hejnol A."/>
        </authorList>
    </citation>
    <scope>NUCLEOTIDE SEQUENCE [LARGE SCALE GENOMIC DNA]</scope>
</reference>
<evidence type="ECO:0000256" key="9">
    <source>
        <dbReference type="RuleBase" id="RU361277"/>
    </source>
</evidence>
<dbReference type="PROSITE" id="PS00059">
    <property type="entry name" value="ADH_ZINC"/>
    <property type="match status" value="1"/>
</dbReference>